<dbReference type="EMBL" id="MU275841">
    <property type="protein sequence ID" value="KAI0053142.1"/>
    <property type="molecule type" value="Genomic_DNA"/>
</dbReference>
<name>A0ACB8SAI1_9AGAM</name>
<dbReference type="Proteomes" id="UP000814033">
    <property type="component" value="Unassembled WGS sequence"/>
</dbReference>
<accession>A0ACB8SAI1</accession>
<gene>
    <name evidence="1" type="ORF">FA95DRAFT_1592272</name>
</gene>
<keyword evidence="2" id="KW-1185">Reference proteome</keyword>
<comment type="caution">
    <text evidence="1">The sequence shown here is derived from an EMBL/GenBank/DDBJ whole genome shotgun (WGS) entry which is preliminary data.</text>
</comment>
<proteinExistence type="predicted"/>
<sequence>MYSSNKVSRGMLRPGHIFWHQESVHTPAQIVLGLMDSPTWSQQTFKTFKTQGNTVYERSIAESHMTGRGSLYSRMAGRERPCVVSASNQNGNFMIFQMATFNNAPRHTLPEVFQHFIIPVSPHSGAYDGETMMHTEVEDDRQGWVIARSYKIRAERTCRRHMLTCMKKDSMKALELARITKAQSWVERMSNLDTKEKLLAEYTAWRETNPGPTTKTNPVSSSGWISDVTYIHAQPRGRPTFLNGVNAAYMLCSSECDISPRFAPESFHVYSQYIALPTVCSGVSFARQLLEQSKLNRQIGGRQHGIKYGFASAECQPRAATGPYLPKAPLPVT</sequence>
<evidence type="ECO:0000313" key="1">
    <source>
        <dbReference type="EMBL" id="KAI0053142.1"/>
    </source>
</evidence>
<protein>
    <submittedName>
        <fullName evidence="1">Uncharacterized protein</fullName>
    </submittedName>
</protein>
<organism evidence="1 2">
    <name type="scientific">Auriscalpium vulgare</name>
    <dbReference type="NCBI Taxonomy" id="40419"/>
    <lineage>
        <taxon>Eukaryota</taxon>
        <taxon>Fungi</taxon>
        <taxon>Dikarya</taxon>
        <taxon>Basidiomycota</taxon>
        <taxon>Agaricomycotina</taxon>
        <taxon>Agaricomycetes</taxon>
        <taxon>Russulales</taxon>
        <taxon>Auriscalpiaceae</taxon>
        <taxon>Auriscalpium</taxon>
    </lineage>
</organism>
<evidence type="ECO:0000313" key="2">
    <source>
        <dbReference type="Proteomes" id="UP000814033"/>
    </source>
</evidence>
<reference evidence="1" key="1">
    <citation type="submission" date="2021-02" db="EMBL/GenBank/DDBJ databases">
        <authorList>
            <consortium name="DOE Joint Genome Institute"/>
            <person name="Ahrendt S."/>
            <person name="Looney B.P."/>
            <person name="Miyauchi S."/>
            <person name="Morin E."/>
            <person name="Drula E."/>
            <person name="Courty P.E."/>
            <person name="Chicoki N."/>
            <person name="Fauchery L."/>
            <person name="Kohler A."/>
            <person name="Kuo A."/>
            <person name="Labutti K."/>
            <person name="Pangilinan J."/>
            <person name="Lipzen A."/>
            <person name="Riley R."/>
            <person name="Andreopoulos W."/>
            <person name="He G."/>
            <person name="Johnson J."/>
            <person name="Barry K.W."/>
            <person name="Grigoriev I.V."/>
            <person name="Nagy L."/>
            <person name="Hibbett D."/>
            <person name="Henrissat B."/>
            <person name="Matheny P.B."/>
            <person name="Labbe J."/>
            <person name="Martin F."/>
        </authorList>
    </citation>
    <scope>NUCLEOTIDE SEQUENCE</scope>
    <source>
        <strain evidence="1">FP105234-sp</strain>
    </source>
</reference>
<reference evidence="1" key="2">
    <citation type="journal article" date="2022" name="New Phytol.">
        <title>Evolutionary transition to the ectomycorrhizal habit in the genomes of a hyperdiverse lineage of mushroom-forming fungi.</title>
        <authorList>
            <person name="Looney B."/>
            <person name="Miyauchi S."/>
            <person name="Morin E."/>
            <person name="Drula E."/>
            <person name="Courty P.E."/>
            <person name="Kohler A."/>
            <person name="Kuo A."/>
            <person name="LaButti K."/>
            <person name="Pangilinan J."/>
            <person name="Lipzen A."/>
            <person name="Riley R."/>
            <person name="Andreopoulos W."/>
            <person name="He G."/>
            <person name="Johnson J."/>
            <person name="Nolan M."/>
            <person name="Tritt A."/>
            <person name="Barry K.W."/>
            <person name="Grigoriev I.V."/>
            <person name="Nagy L.G."/>
            <person name="Hibbett D."/>
            <person name="Henrissat B."/>
            <person name="Matheny P.B."/>
            <person name="Labbe J."/>
            <person name="Martin F.M."/>
        </authorList>
    </citation>
    <scope>NUCLEOTIDE SEQUENCE</scope>
    <source>
        <strain evidence="1">FP105234-sp</strain>
    </source>
</reference>